<evidence type="ECO:0000256" key="2">
    <source>
        <dbReference type="ARBA" id="ARBA00009055"/>
    </source>
</evidence>
<dbReference type="Pfam" id="PF03865">
    <property type="entry name" value="ShlB"/>
    <property type="match status" value="1"/>
</dbReference>
<gene>
    <name evidence="11" type="ORF">JZ788_10790</name>
</gene>
<dbReference type="InterPro" id="IPR005565">
    <property type="entry name" value="Hemolysn_activator_HlyB_C"/>
</dbReference>
<feature type="region of interest" description="Disordered" evidence="9">
    <location>
        <begin position="1"/>
        <end position="70"/>
    </location>
</feature>
<evidence type="ECO:0000256" key="9">
    <source>
        <dbReference type="SAM" id="MobiDB-lite"/>
    </source>
</evidence>
<keyword evidence="3" id="KW-0813">Transport</keyword>
<feature type="domain" description="POTRA" evidence="10">
    <location>
        <begin position="73"/>
        <end position="148"/>
    </location>
</feature>
<feature type="non-terminal residue" evidence="11">
    <location>
        <position position="1"/>
    </location>
</feature>
<feature type="non-terminal residue" evidence="11">
    <location>
        <position position="298"/>
    </location>
</feature>
<dbReference type="PROSITE" id="PS51779">
    <property type="entry name" value="POTRA"/>
    <property type="match status" value="1"/>
</dbReference>
<dbReference type="GO" id="GO:0008320">
    <property type="term" value="F:protein transmembrane transporter activity"/>
    <property type="evidence" value="ECO:0007669"/>
    <property type="project" value="TreeGrafter"/>
</dbReference>
<dbReference type="EMBL" id="JAGFEW010000021">
    <property type="protein sequence ID" value="MBV5096207.1"/>
    <property type="molecule type" value="Genomic_DNA"/>
</dbReference>
<evidence type="ECO:0000256" key="8">
    <source>
        <dbReference type="ARBA" id="ARBA00023237"/>
    </source>
</evidence>
<comment type="caution">
    <text evidence="11">The sequence shown here is derived from an EMBL/GenBank/DDBJ whole genome shotgun (WGS) entry which is preliminary data.</text>
</comment>
<accession>A0A949Q5E4</accession>
<feature type="compositionally biased region" description="Low complexity" evidence="9">
    <location>
        <begin position="1"/>
        <end position="21"/>
    </location>
</feature>
<dbReference type="InterPro" id="IPR035251">
    <property type="entry name" value="ShlB_POTRA"/>
</dbReference>
<dbReference type="GO" id="GO:0009279">
    <property type="term" value="C:cell outer membrane"/>
    <property type="evidence" value="ECO:0007669"/>
    <property type="project" value="UniProtKB-SubCell"/>
</dbReference>
<keyword evidence="8" id="KW-0998">Cell outer membrane</keyword>
<dbReference type="Gene3D" id="2.40.160.50">
    <property type="entry name" value="membrane protein fhac: a member of the omp85/tpsb transporter family"/>
    <property type="match status" value="1"/>
</dbReference>
<comment type="similarity">
    <text evidence="2">Belongs to the TPS (TC 1.B.20) family.</text>
</comment>
<keyword evidence="5" id="KW-0812">Transmembrane</keyword>
<evidence type="ECO:0000256" key="7">
    <source>
        <dbReference type="ARBA" id="ARBA00023136"/>
    </source>
</evidence>
<dbReference type="GO" id="GO:0046819">
    <property type="term" value="P:protein secretion by the type V secretion system"/>
    <property type="evidence" value="ECO:0007669"/>
    <property type="project" value="TreeGrafter"/>
</dbReference>
<evidence type="ECO:0000259" key="10">
    <source>
        <dbReference type="PROSITE" id="PS51779"/>
    </source>
</evidence>
<keyword evidence="4" id="KW-1134">Transmembrane beta strand</keyword>
<dbReference type="Proteomes" id="UP000746420">
    <property type="component" value="Unassembled WGS sequence"/>
</dbReference>
<evidence type="ECO:0000256" key="4">
    <source>
        <dbReference type="ARBA" id="ARBA00022452"/>
    </source>
</evidence>
<dbReference type="InterPro" id="IPR013686">
    <property type="entry name" value="Polypept-transport_assoc_ShlB"/>
</dbReference>
<dbReference type="InterPro" id="IPR051544">
    <property type="entry name" value="TPS_OM_transporter"/>
</dbReference>
<dbReference type="PANTHER" id="PTHR34597:SF3">
    <property type="entry name" value="OUTER MEMBRANE TRANSPORTER CDIB"/>
    <property type="match status" value="1"/>
</dbReference>
<dbReference type="Pfam" id="PF17287">
    <property type="entry name" value="POTRA_3"/>
    <property type="match status" value="1"/>
</dbReference>
<keyword evidence="7" id="KW-0472">Membrane</keyword>
<name>A0A949Q5E4_9ENTR</name>
<organism evidence="11 12">
    <name type="scientific">Tenebrionicola larvae</name>
    <dbReference type="NCBI Taxonomy" id="2815733"/>
    <lineage>
        <taxon>Bacteria</taxon>
        <taxon>Pseudomonadati</taxon>
        <taxon>Pseudomonadota</taxon>
        <taxon>Gammaproteobacteria</taxon>
        <taxon>Enterobacterales</taxon>
        <taxon>Enterobacteriaceae</taxon>
        <taxon>Tenebrionibacter/Tenebrionicola group</taxon>
        <taxon>Tenebrionicola</taxon>
    </lineage>
</organism>
<keyword evidence="6" id="KW-0653">Protein transport</keyword>
<proteinExistence type="inferred from homology"/>
<dbReference type="GO" id="GO:0098046">
    <property type="term" value="C:type V protein secretion system complex"/>
    <property type="evidence" value="ECO:0007669"/>
    <property type="project" value="TreeGrafter"/>
</dbReference>
<dbReference type="Gene3D" id="3.10.20.310">
    <property type="entry name" value="membrane protein fhac"/>
    <property type="match status" value="1"/>
</dbReference>
<evidence type="ECO:0000256" key="6">
    <source>
        <dbReference type="ARBA" id="ARBA00022927"/>
    </source>
</evidence>
<feature type="compositionally biased region" description="Low complexity" evidence="9">
    <location>
        <begin position="34"/>
        <end position="45"/>
    </location>
</feature>
<dbReference type="PANTHER" id="PTHR34597">
    <property type="entry name" value="SLR1661 PROTEIN"/>
    <property type="match status" value="1"/>
</dbReference>
<dbReference type="Pfam" id="PF08479">
    <property type="entry name" value="POTRA_2"/>
    <property type="match status" value="1"/>
</dbReference>
<comment type="subcellular location">
    <subcellularLocation>
        <location evidence="1">Cell outer membrane</location>
    </subcellularLocation>
</comment>
<evidence type="ECO:0000256" key="3">
    <source>
        <dbReference type="ARBA" id="ARBA00022448"/>
    </source>
</evidence>
<evidence type="ECO:0000256" key="1">
    <source>
        <dbReference type="ARBA" id="ARBA00004442"/>
    </source>
</evidence>
<sequence>SATTTETRSSTTTTTAYHSASRPLSPADRDTIRQQQQHLLEQSQQQRDELERATPLARPPQPAPEVSTPGPCFTVHTITLDNATLISPRAQDRLLAEWRGQCLDMAHITQLTNTVSDWYISRGYITSRAFLTEQDLSSGTLHIAVLEGHLQAVRLGGKPDRQLKMAFPNPEGRILNLRDIEQGMEQINRLRSTPVQIEILPGDSAGYSIVNLTATPEFPFTGSVSFDNSGQKSTGTGQFGGALTGNNLLGIADKWFVSGGRSSDFSSSHDAQNFAAGVSVPYGYGLLDYSYSYSNYQS</sequence>
<reference evidence="11 12" key="1">
    <citation type="submission" date="2021-03" db="EMBL/GenBank/DDBJ databases">
        <title>Tenobrionicola molitorae gen. nov., sp. nov. and Tenobrionicola larvae sp. nov., isolated from larvae of the mealworm Tenobrio molitor L., a proposal to transfer Erwinia teleogrylli Liu et al. 2016 to a new genus Entomohabitans as Entomohabitans teleogrylli comb. nov.</title>
        <authorList>
            <person name="Lee S.D."/>
            <person name="Yang H.L."/>
            <person name="Kim I.S."/>
        </authorList>
    </citation>
    <scope>NUCLEOTIDE SEQUENCE [LARGE SCALE GENOMIC DNA]</scope>
    <source>
        <strain evidence="11 12">YMB-R21</strain>
    </source>
</reference>
<evidence type="ECO:0000313" key="11">
    <source>
        <dbReference type="EMBL" id="MBV5096207.1"/>
    </source>
</evidence>
<dbReference type="AlphaFoldDB" id="A0A949Q5E4"/>
<dbReference type="RefSeq" id="WP_263458037.1">
    <property type="nucleotide sequence ID" value="NZ_JAGFEW010000021.1"/>
</dbReference>
<dbReference type="InterPro" id="IPR034746">
    <property type="entry name" value="POTRA"/>
</dbReference>
<keyword evidence="12" id="KW-1185">Reference proteome</keyword>
<protein>
    <submittedName>
        <fullName evidence="11">ShlB/FhaC/HecB family hemolysin secretion/activation protein</fullName>
    </submittedName>
</protein>
<evidence type="ECO:0000256" key="5">
    <source>
        <dbReference type="ARBA" id="ARBA00022692"/>
    </source>
</evidence>
<evidence type="ECO:0000313" key="12">
    <source>
        <dbReference type="Proteomes" id="UP000746420"/>
    </source>
</evidence>